<reference evidence="3 4" key="2">
    <citation type="submission" date="2020-07" db="EMBL/GenBank/DDBJ databases">
        <title>Genome assembly of wild tea tree DASZ reveals pedigree and selection history of tea varieties.</title>
        <authorList>
            <person name="Zhang W."/>
        </authorList>
    </citation>
    <scope>NUCLEOTIDE SEQUENCE [LARGE SCALE GENOMIC DNA]</scope>
    <source>
        <strain evidence="4">cv. G240</strain>
        <tissue evidence="3">Leaf</tissue>
    </source>
</reference>
<reference evidence="4" key="1">
    <citation type="journal article" date="2020" name="Nat. Commun.">
        <title>Genome assembly of wild tea tree DASZ reveals pedigree and selection history of tea varieties.</title>
        <authorList>
            <person name="Zhang W."/>
            <person name="Zhang Y."/>
            <person name="Qiu H."/>
            <person name="Guo Y."/>
            <person name="Wan H."/>
            <person name="Zhang X."/>
            <person name="Scossa F."/>
            <person name="Alseekh S."/>
            <person name="Zhang Q."/>
            <person name="Wang P."/>
            <person name="Xu L."/>
            <person name="Schmidt M.H."/>
            <person name="Jia X."/>
            <person name="Li D."/>
            <person name="Zhu A."/>
            <person name="Guo F."/>
            <person name="Chen W."/>
            <person name="Ni D."/>
            <person name="Usadel B."/>
            <person name="Fernie A.R."/>
            <person name="Wen W."/>
        </authorList>
    </citation>
    <scope>NUCLEOTIDE SEQUENCE [LARGE SCALE GENOMIC DNA]</scope>
    <source>
        <strain evidence="4">cv. G240</strain>
    </source>
</reference>
<dbReference type="Proteomes" id="UP000593564">
    <property type="component" value="Unassembled WGS sequence"/>
</dbReference>
<evidence type="ECO:0000256" key="1">
    <source>
        <dbReference type="SAM" id="MobiDB-lite"/>
    </source>
</evidence>
<accession>A0A7J7HD45</accession>
<sequence length="320" mass="36213">MVDQSRPVTGYLVAGYPHPLPQSSNNTNGYPAADTSYPYAAPPPQAAYYYVQPYPDLPATFLRRLFGILIASFIIVATIAFIVWLILRPRLPEFQVDSLSLSPISVFLLPRSSPIGTSASPPGTLTTRSLSTTTTSPPPSSTESSLSSIPPSRRSSRGRGMRPRLGLLSHHQLGSSGKEFGIWVVERLGDLQNKVNMGKNVNFIYNISKIYIISKIKRTKWFKKKHFGLTRVAFTKMGFMNILYTLFNIKQYIEILIHLTCEQVTLNFFYFLKMYLKNKKNDRLIYNKILTKTKLPNHPNYVIKSLCFLHTDTHTELSIS</sequence>
<protein>
    <submittedName>
        <fullName evidence="3">Uncharacterized protein</fullName>
    </submittedName>
</protein>
<evidence type="ECO:0000256" key="2">
    <source>
        <dbReference type="SAM" id="Phobius"/>
    </source>
</evidence>
<feature type="region of interest" description="Disordered" evidence="1">
    <location>
        <begin position="118"/>
        <end position="161"/>
    </location>
</feature>
<proteinExistence type="predicted"/>
<dbReference type="AlphaFoldDB" id="A0A7J7HD45"/>
<feature type="transmembrane region" description="Helical" evidence="2">
    <location>
        <begin position="255"/>
        <end position="276"/>
    </location>
</feature>
<feature type="compositionally biased region" description="Low complexity" evidence="1">
    <location>
        <begin position="120"/>
        <end position="153"/>
    </location>
</feature>
<keyword evidence="2" id="KW-0472">Membrane</keyword>
<feature type="transmembrane region" description="Helical" evidence="2">
    <location>
        <begin position="65"/>
        <end position="87"/>
    </location>
</feature>
<name>A0A7J7HD45_CAMSI</name>
<feature type="transmembrane region" description="Helical" evidence="2">
    <location>
        <begin position="228"/>
        <end position="249"/>
    </location>
</feature>
<evidence type="ECO:0000313" key="3">
    <source>
        <dbReference type="EMBL" id="KAF5949834.1"/>
    </source>
</evidence>
<dbReference type="EMBL" id="JACBKZ010000005">
    <property type="protein sequence ID" value="KAF5949834.1"/>
    <property type="molecule type" value="Genomic_DNA"/>
</dbReference>
<organism evidence="3 4">
    <name type="scientific">Camellia sinensis</name>
    <name type="common">Tea plant</name>
    <name type="synonym">Thea sinensis</name>
    <dbReference type="NCBI Taxonomy" id="4442"/>
    <lineage>
        <taxon>Eukaryota</taxon>
        <taxon>Viridiplantae</taxon>
        <taxon>Streptophyta</taxon>
        <taxon>Embryophyta</taxon>
        <taxon>Tracheophyta</taxon>
        <taxon>Spermatophyta</taxon>
        <taxon>Magnoliopsida</taxon>
        <taxon>eudicotyledons</taxon>
        <taxon>Gunneridae</taxon>
        <taxon>Pentapetalae</taxon>
        <taxon>asterids</taxon>
        <taxon>Ericales</taxon>
        <taxon>Theaceae</taxon>
        <taxon>Camellia</taxon>
    </lineage>
</organism>
<keyword evidence="2" id="KW-0812">Transmembrane</keyword>
<comment type="caution">
    <text evidence="3">The sequence shown here is derived from an EMBL/GenBank/DDBJ whole genome shotgun (WGS) entry which is preliminary data.</text>
</comment>
<evidence type="ECO:0000313" key="4">
    <source>
        <dbReference type="Proteomes" id="UP000593564"/>
    </source>
</evidence>
<keyword evidence="4" id="KW-1185">Reference proteome</keyword>
<gene>
    <name evidence="3" type="ORF">HYC85_011827</name>
</gene>
<keyword evidence="2" id="KW-1133">Transmembrane helix</keyword>